<evidence type="ECO:0000313" key="2">
    <source>
        <dbReference type="EMBL" id="RIJ31731.1"/>
    </source>
</evidence>
<proteinExistence type="predicted"/>
<sequence>MFIRPVKKLKSDISGASAVEYGLLLGLMTILLVTALTTVGTKTSDHFNEVESGFSG</sequence>
<dbReference type="RefSeq" id="WP_119453222.1">
    <property type="nucleotide sequence ID" value="NZ_QWGA01000003.1"/>
</dbReference>
<organism evidence="2 3">
    <name type="scientific">Henriciella algicola</name>
    <dbReference type="NCBI Taxonomy" id="1608422"/>
    <lineage>
        <taxon>Bacteria</taxon>
        <taxon>Pseudomonadati</taxon>
        <taxon>Pseudomonadota</taxon>
        <taxon>Alphaproteobacteria</taxon>
        <taxon>Hyphomonadales</taxon>
        <taxon>Hyphomonadaceae</taxon>
        <taxon>Henriciella</taxon>
    </lineage>
</organism>
<keyword evidence="1" id="KW-0812">Transmembrane</keyword>
<feature type="transmembrane region" description="Helical" evidence="1">
    <location>
        <begin position="21"/>
        <end position="40"/>
    </location>
</feature>
<dbReference type="Pfam" id="PF04964">
    <property type="entry name" value="Flp_Fap"/>
    <property type="match status" value="1"/>
</dbReference>
<evidence type="ECO:0000313" key="3">
    <source>
        <dbReference type="Proteomes" id="UP000265845"/>
    </source>
</evidence>
<keyword evidence="3" id="KW-1185">Reference proteome</keyword>
<reference evidence="2 3" key="1">
    <citation type="submission" date="2018-08" db="EMBL/GenBank/DDBJ databases">
        <title>Henriciella mobilis sp. nov., isolated from seawater.</title>
        <authorList>
            <person name="Cheng H."/>
            <person name="Wu Y.-H."/>
            <person name="Xu X.-W."/>
            <person name="Guo L.-L."/>
        </authorList>
    </citation>
    <scope>NUCLEOTIDE SEQUENCE [LARGE SCALE GENOMIC DNA]</scope>
    <source>
        <strain evidence="2 3">CCUG67844</strain>
    </source>
</reference>
<name>A0A399RLY0_9PROT</name>
<dbReference type="AlphaFoldDB" id="A0A399RLY0"/>
<accession>A0A399RLY0</accession>
<dbReference type="InterPro" id="IPR007047">
    <property type="entry name" value="Flp_Fap"/>
</dbReference>
<keyword evidence="1" id="KW-1133">Transmembrane helix</keyword>
<gene>
    <name evidence="2" type="ORF">D1222_05680</name>
</gene>
<protein>
    <submittedName>
        <fullName evidence="2">Flp family type IVb pilin</fullName>
    </submittedName>
</protein>
<comment type="caution">
    <text evidence="2">The sequence shown here is derived from an EMBL/GenBank/DDBJ whole genome shotgun (WGS) entry which is preliminary data.</text>
</comment>
<dbReference type="Proteomes" id="UP000265845">
    <property type="component" value="Unassembled WGS sequence"/>
</dbReference>
<evidence type="ECO:0000256" key="1">
    <source>
        <dbReference type="SAM" id="Phobius"/>
    </source>
</evidence>
<keyword evidence="1" id="KW-0472">Membrane</keyword>
<dbReference type="EMBL" id="QWGA01000003">
    <property type="protein sequence ID" value="RIJ31731.1"/>
    <property type="molecule type" value="Genomic_DNA"/>
</dbReference>